<dbReference type="CDD" id="cd05233">
    <property type="entry name" value="SDR_c"/>
    <property type="match status" value="1"/>
</dbReference>
<dbReference type="InterPro" id="IPR036291">
    <property type="entry name" value="NAD(P)-bd_dom_sf"/>
</dbReference>
<proteinExistence type="inferred from homology"/>
<dbReference type="PANTHER" id="PTHR42760">
    <property type="entry name" value="SHORT-CHAIN DEHYDROGENASES/REDUCTASES FAMILY MEMBER"/>
    <property type="match status" value="1"/>
</dbReference>
<sequence length="661" mass="73279">MCHALLACCVFFLRGLEHLNVQQGRMENESNSVILEGRSASINTPVTHPTSDELPRKITCCIFTNLSGLGTETGKLLRSNGAKLALLYAPFEKSRVDPTIESAYGANADDVKAYECDITIATSVHSAFAAIAKDDAAFSWLLVNAAGYVNLQPLESFPEDDVYKHYMINLYGPTLTGKAFANAYVAAAKKAGDSAPGGRIVNIASQAAHVALHHHGPYCASKAGLIGLTRCMASEWGPRGITANSISPGPVMTELGKKAWGDEKLREEYQKAVPSGKFAEPFEVARIVDFLARDEALNINGDDVRLDGGFTGIWATVSKDLFSYRHSLHTGPFRAKAGQMHCFPFSVNALQPPAGFPPTFQLKFYNHPYNIEMAVKQELTAEIRLPGIKIRATGPGLKDINYVPPPAPAPSQQLQRIFYRQRVAIQSRNLLRESERAHGLSRWYKHHIERRPYPTLPFDVLCSSRQSHIHTGQNLEFDLILNPTSIDSITTTTPITLKSFTVHLLAITKIDSLTLRSCCSNFFQDIRVVQILERPSSFPLTFPAQLRHHKTRIALGPVAEHMPAFQHAKVERKYEFRVKLVFQVAGKVSEVKFLIPVKILEPRVGLGGGDARGYNEIGDQEDDFLEEEDDEDLEEPLPMYRKGLPEGEVMLPGYLEREEGV</sequence>
<dbReference type="KEGG" id="pfj:MYCFIDRAFT_87949"/>
<dbReference type="EMBL" id="KB446562">
    <property type="protein sequence ID" value="EME79752.1"/>
    <property type="molecule type" value="Genomic_DNA"/>
</dbReference>
<accession>M3AQS6</accession>
<gene>
    <name evidence="4" type="ORF">MYCFIDRAFT_87949</name>
</gene>
<dbReference type="GeneID" id="19342642"/>
<evidence type="ECO:0000313" key="4">
    <source>
        <dbReference type="EMBL" id="EME79752.1"/>
    </source>
</evidence>
<dbReference type="PRINTS" id="PR00081">
    <property type="entry name" value="GDHRDH"/>
</dbReference>
<dbReference type="AlphaFoldDB" id="M3AQS6"/>
<evidence type="ECO:0000256" key="2">
    <source>
        <dbReference type="ARBA" id="ARBA00022857"/>
    </source>
</evidence>
<dbReference type="Gene3D" id="3.40.50.720">
    <property type="entry name" value="NAD(P)-binding Rossmann-like Domain"/>
    <property type="match status" value="1"/>
</dbReference>
<keyword evidence="2" id="KW-0521">NADP</keyword>
<dbReference type="GO" id="GO:0016616">
    <property type="term" value="F:oxidoreductase activity, acting on the CH-OH group of donors, NAD or NADP as acceptor"/>
    <property type="evidence" value="ECO:0007669"/>
    <property type="project" value="TreeGrafter"/>
</dbReference>
<dbReference type="PRINTS" id="PR00080">
    <property type="entry name" value="SDRFAMILY"/>
</dbReference>
<organism evidence="4 5">
    <name type="scientific">Pseudocercospora fijiensis (strain CIRAD86)</name>
    <name type="common">Black leaf streak disease fungus</name>
    <name type="synonym">Mycosphaerella fijiensis</name>
    <dbReference type="NCBI Taxonomy" id="383855"/>
    <lineage>
        <taxon>Eukaryota</taxon>
        <taxon>Fungi</taxon>
        <taxon>Dikarya</taxon>
        <taxon>Ascomycota</taxon>
        <taxon>Pezizomycotina</taxon>
        <taxon>Dothideomycetes</taxon>
        <taxon>Dothideomycetidae</taxon>
        <taxon>Mycosphaerellales</taxon>
        <taxon>Mycosphaerellaceae</taxon>
        <taxon>Pseudocercospora</taxon>
    </lineage>
</organism>
<dbReference type="OrthoDB" id="1274115at2759"/>
<dbReference type="GO" id="GO:0006633">
    <property type="term" value="P:fatty acid biosynthetic process"/>
    <property type="evidence" value="ECO:0007669"/>
    <property type="project" value="TreeGrafter"/>
</dbReference>
<evidence type="ECO:0000313" key="5">
    <source>
        <dbReference type="Proteomes" id="UP000016932"/>
    </source>
</evidence>
<name>M3AQS6_PSEFD</name>
<dbReference type="RefSeq" id="XP_007930391.1">
    <property type="nucleotide sequence ID" value="XM_007932200.1"/>
</dbReference>
<feature type="signal peptide" evidence="3">
    <location>
        <begin position="1"/>
        <end position="18"/>
    </location>
</feature>
<evidence type="ECO:0000256" key="1">
    <source>
        <dbReference type="ARBA" id="ARBA00006484"/>
    </source>
</evidence>
<dbReference type="GO" id="GO:0048038">
    <property type="term" value="F:quinone binding"/>
    <property type="evidence" value="ECO:0007669"/>
    <property type="project" value="TreeGrafter"/>
</dbReference>
<dbReference type="VEuPathDB" id="FungiDB:MYCFIDRAFT_87949"/>
<dbReference type="InterPro" id="IPR002347">
    <property type="entry name" value="SDR_fam"/>
</dbReference>
<keyword evidence="3" id="KW-0732">Signal</keyword>
<dbReference type="eggNOG" id="KOG1207">
    <property type="taxonomic scope" value="Eukaryota"/>
</dbReference>
<dbReference type="HOGENOM" id="CLU_415110_0_0_1"/>
<dbReference type="SUPFAM" id="SSF51735">
    <property type="entry name" value="NAD(P)-binding Rossmann-fold domains"/>
    <property type="match status" value="1"/>
</dbReference>
<dbReference type="PANTHER" id="PTHR42760:SF122">
    <property type="entry name" value="NAD(P)-BINDING PROTEIN"/>
    <property type="match status" value="1"/>
</dbReference>
<protein>
    <submittedName>
        <fullName evidence="4">Uncharacterized protein</fullName>
    </submittedName>
</protein>
<dbReference type="InterPro" id="IPR020904">
    <property type="entry name" value="Sc_DH/Rdtase_CS"/>
</dbReference>
<dbReference type="Proteomes" id="UP000016932">
    <property type="component" value="Unassembled WGS sequence"/>
</dbReference>
<evidence type="ECO:0000256" key="3">
    <source>
        <dbReference type="SAM" id="SignalP"/>
    </source>
</evidence>
<dbReference type="STRING" id="383855.M3AQS6"/>
<dbReference type="PROSITE" id="PS00061">
    <property type="entry name" value="ADH_SHORT"/>
    <property type="match status" value="1"/>
</dbReference>
<keyword evidence="5" id="KW-1185">Reference proteome</keyword>
<comment type="similarity">
    <text evidence="1">Belongs to the short-chain dehydrogenases/reductases (SDR) family.</text>
</comment>
<feature type="chain" id="PRO_5004030843" evidence="3">
    <location>
        <begin position="19"/>
        <end position="661"/>
    </location>
</feature>
<dbReference type="Pfam" id="PF13561">
    <property type="entry name" value="adh_short_C2"/>
    <property type="match status" value="1"/>
</dbReference>
<reference evidence="4 5" key="1">
    <citation type="journal article" date="2012" name="PLoS Pathog.">
        <title>Diverse lifestyles and strategies of plant pathogenesis encoded in the genomes of eighteen Dothideomycetes fungi.</title>
        <authorList>
            <person name="Ohm R.A."/>
            <person name="Feau N."/>
            <person name="Henrissat B."/>
            <person name="Schoch C.L."/>
            <person name="Horwitz B.A."/>
            <person name="Barry K.W."/>
            <person name="Condon B.J."/>
            <person name="Copeland A.C."/>
            <person name="Dhillon B."/>
            <person name="Glaser F."/>
            <person name="Hesse C.N."/>
            <person name="Kosti I."/>
            <person name="LaButti K."/>
            <person name="Lindquist E.A."/>
            <person name="Lucas S."/>
            <person name="Salamov A.A."/>
            <person name="Bradshaw R.E."/>
            <person name="Ciuffetti L."/>
            <person name="Hamelin R.C."/>
            <person name="Kema G.H.J."/>
            <person name="Lawrence C."/>
            <person name="Scott J.A."/>
            <person name="Spatafora J.W."/>
            <person name="Turgeon B.G."/>
            <person name="de Wit P.J.G.M."/>
            <person name="Zhong S."/>
            <person name="Goodwin S.B."/>
            <person name="Grigoriev I.V."/>
        </authorList>
    </citation>
    <scope>NUCLEOTIDE SEQUENCE [LARGE SCALE GENOMIC DNA]</scope>
    <source>
        <strain evidence="4 5">CIRAD86</strain>
    </source>
</reference>